<dbReference type="PROSITE" id="PS51166">
    <property type="entry name" value="CBM20"/>
    <property type="match status" value="1"/>
</dbReference>
<dbReference type="InterPro" id="IPR006047">
    <property type="entry name" value="GH13_cat_dom"/>
</dbReference>
<keyword evidence="5" id="KW-0479">Metal-binding</keyword>
<dbReference type="Gene3D" id="3.20.20.80">
    <property type="entry name" value="Glycosidases"/>
    <property type="match status" value="1"/>
</dbReference>
<evidence type="ECO:0000256" key="13">
    <source>
        <dbReference type="ARBA" id="ARBA00023326"/>
    </source>
</evidence>
<dbReference type="InterPro" id="IPR034836">
    <property type="entry name" value="CBM20_glucoamylase"/>
</dbReference>
<evidence type="ECO:0000256" key="1">
    <source>
        <dbReference type="ARBA" id="ARBA00000548"/>
    </source>
</evidence>
<evidence type="ECO:0000256" key="14">
    <source>
        <dbReference type="SAM" id="MobiDB-lite"/>
    </source>
</evidence>
<evidence type="ECO:0000256" key="9">
    <source>
        <dbReference type="ARBA" id="ARBA00023157"/>
    </source>
</evidence>
<dbReference type="STRING" id="344612.A1CIW4"/>
<dbReference type="GO" id="GO:0000272">
    <property type="term" value="P:polysaccharide catabolic process"/>
    <property type="evidence" value="ECO:0007669"/>
    <property type="project" value="UniProtKB-KW"/>
</dbReference>
<protein>
    <recommendedName>
        <fullName evidence="4">alpha-amylase</fullName>
        <ecNumber evidence="4">3.2.1.1</ecNumber>
    </recommendedName>
</protein>
<keyword evidence="18" id="KW-1185">Reference proteome</keyword>
<evidence type="ECO:0000259" key="16">
    <source>
        <dbReference type="PROSITE" id="PS51166"/>
    </source>
</evidence>
<keyword evidence="11" id="KW-0119">Carbohydrate metabolism</keyword>
<dbReference type="EC" id="3.2.1.1" evidence="4"/>
<dbReference type="GO" id="GO:0004556">
    <property type="term" value="F:alpha-amylase activity"/>
    <property type="evidence" value="ECO:0007669"/>
    <property type="project" value="UniProtKB-EC"/>
</dbReference>
<evidence type="ECO:0000256" key="6">
    <source>
        <dbReference type="ARBA" id="ARBA00022729"/>
    </source>
</evidence>
<name>A1CIW4_ASPCL</name>
<dbReference type="OrthoDB" id="204980at2759"/>
<keyword evidence="9" id="KW-1015">Disulfide bond</keyword>
<reference evidence="17 18" key="1">
    <citation type="journal article" date="2008" name="PLoS Genet.">
        <title>Genomic islands in the pathogenic filamentous fungus Aspergillus fumigatus.</title>
        <authorList>
            <person name="Fedorova N.D."/>
            <person name="Khaldi N."/>
            <person name="Joardar V.S."/>
            <person name="Maiti R."/>
            <person name="Amedeo P."/>
            <person name="Anderson M.J."/>
            <person name="Crabtree J."/>
            <person name="Silva J.C."/>
            <person name="Badger J.H."/>
            <person name="Albarraq A."/>
            <person name="Angiuoli S."/>
            <person name="Bussey H."/>
            <person name="Bowyer P."/>
            <person name="Cotty P.J."/>
            <person name="Dyer P.S."/>
            <person name="Egan A."/>
            <person name="Galens K."/>
            <person name="Fraser-Liggett C.M."/>
            <person name="Haas B.J."/>
            <person name="Inman J.M."/>
            <person name="Kent R."/>
            <person name="Lemieux S."/>
            <person name="Malavazi I."/>
            <person name="Orvis J."/>
            <person name="Roemer T."/>
            <person name="Ronning C.M."/>
            <person name="Sundaram J.P."/>
            <person name="Sutton G."/>
            <person name="Turner G."/>
            <person name="Venter J.C."/>
            <person name="White O.R."/>
            <person name="Whitty B.R."/>
            <person name="Youngman P."/>
            <person name="Wolfe K.H."/>
            <person name="Goldman G.H."/>
            <person name="Wortman J.R."/>
            <person name="Jiang B."/>
            <person name="Denning D.W."/>
            <person name="Nierman W.C."/>
        </authorList>
    </citation>
    <scope>NUCLEOTIDE SEQUENCE [LARGE SCALE GENOMIC DNA]</scope>
    <source>
        <strain evidence="18">ATCC 1007 / CBS 513.65 / DSM 816 / NCTC 3887 / NRRL 1</strain>
    </source>
</reference>
<dbReference type="KEGG" id="act:ACLA_052920"/>
<dbReference type="Pfam" id="PF00128">
    <property type="entry name" value="Alpha-amylase"/>
    <property type="match status" value="1"/>
</dbReference>
<feature type="chain" id="PRO_5002633484" description="alpha-amylase" evidence="15">
    <location>
        <begin position="20"/>
        <end position="636"/>
    </location>
</feature>
<dbReference type="PANTHER" id="PTHR10357">
    <property type="entry name" value="ALPHA-AMYLASE FAMILY MEMBER"/>
    <property type="match status" value="1"/>
</dbReference>
<feature type="compositionally biased region" description="Polar residues" evidence="14">
    <location>
        <begin position="626"/>
        <end position="636"/>
    </location>
</feature>
<evidence type="ECO:0000256" key="5">
    <source>
        <dbReference type="ARBA" id="ARBA00022723"/>
    </source>
</evidence>
<dbReference type="FunFam" id="2.60.40.1180:FF:000037">
    <property type="entry name" value="Alpha-amylase A"/>
    <property type="match status" value="1"/>
</dbReference>
<dbReference type="VEuPathDB" id="FungiDB:ACLA_052920"/>
<comment type="catalytic activity">
    <reaction evidence="1">
        <text>Endohydrolysis of (1-&gt;4)-alpha-D-glucosidic linkages in polysaccharides containing three or more (1-&gt;4)-alpha-linked D-glucose units.</text>
        <dbReference type="EC" id="3.2.1.1"/>
    </reaction>
</comment>
<keyword evidence="6 15" id="KW-0732">Signal</keyword>
<evidence type="ECO:0000256" key="11">
    <source>
        <dbReference type="ARBA" id="ARBA00023277"/>
    </source>
</evidence>
<dbReference type="InterPro" id="IPR015340">
    <property type="entry name" value="A_amylase_C_dom"/>
</dbReference>
<evidence type="ECO:0000256" key="4">
    <source>
        <dbReference type="ARBA" id="ARBA00012595"/>
    </source>
</evidence>
<dbReference type="PANTHER" id="PTHR10357:SF231">
    <property type="entry name" value="ALPHA-AMYLASE"/>
    <property type="match status" value="1"/>
</dbReference>
<dbReference type="Pfam" id="PF09260">
    <property type="entry name" value="A_amylase_dom_C"/>
    <property type="match status" value="1"/>
</dbReference>
<evidence type="ECO:0000256" key="3">
    <source>
        <dbReference type="ARBA" id="ARBA00008061"/>
    </source>
</evidence>
<keyword evidence="12" id="KW-0326">Glycosidase</keyword>
<dbReference type="Gene3D" id="2.60.40.1180">
    <property type="entry name" value="Golgi alpha-mannosidase II"/>
    <property type="match status" value="1"/>
</dbReference>
<dbReference type="GO" id="GO:0005509">
    <property type="term" value="F:calcium ion binding"/>
    <property type="evidence" value="ECO:0007669"/>
    <property type="project" value="InterPro"/>
</dbReference>
<dbReference type="InterPro" id="IPR002044">
    <property type="entry name" value="CBM20"/>
</dbReference>
<evidence type="ECO:0000256" key="10">
    <source>
        <dbReference type="ARBA" id="ARBA00023180"/>
    </source>
</evidence>
<dbReference type="EMBL" id="DS027054">
    <property type="protein sequence ID" value="EAW10819.1"/>
    <property type="molecule type" value="Genomic_DNA"/>
</dbReference>
<comment type="cofactor">
    <cofactor evidence="2">
        <name>Ca(2+)</name>
        <dbReference type="ChEBI" id="CHEBI:29108"/>
    </cofactor>
</comment>
<dbReference type="RefSeq" id="XP_001272245.1">
    <property type="nucleotide sequence ID" value="XM_001272244.1"/>
</dbReference>
<dbReference type="SMART" id="SM00642">
    <property type="entry name" value="Aamy"/>
    <property type="match status" value="1"/>
</dbReference>
<dbReference type="GeneID" id="4704010"/>
<dbReference type="AlphaFoldDB" id="A1CIW4"/>
<dbReference type="SUPFAM" id="SSF51011">
    <property type="entry name" value="Glycosyl hydrolase domain"/>
    <property type="match status" value="1"/>
</dbReference>
<dbReference type="FunFam" id="2.60.40.10:FF:000552">
    <property type="entry name" value="Related to glucoamylase"/>
    <property type="match status" value="1"/>
</dbReference>
<dbReference type="GO" id="GO:2001070">
    <property type="term" value="F:starch binding"/>
    <property type="evidence" value="ECO:0007669"/>
    <property type="project" value="InterPro"/>
</dbReference>
<sequence length="636" mass="68945">MKLLALTTAFALLGKGVFGLTPAEWRGQSIYFLITDRFARTDGSTTAPCDLSQRAYCGGSWQGIIKQLDYIQGMGFTAIWITPITEQIPQDTAEGSAFHGYWQKDIYNVNSHFGTADDIRALSKALHDRGMYLMIDVVANHMGYNGPGASTDFSTFTPFNSASYFHSYCPINNYNDQSQVENCWLGDNTVALADLYTQHSDVRNIWYSWIKEIVGNYSADGLRIDTVKHVEKDFWTGYTQAAGVYTVGEVLDGDPAYTCPYQGYVDGVLNYPIYYPLLRAFESSSGSMGDLYNMINSVASDCKDPTVLGSFIENHDNPRFASYTKDMSQAKAVISYVILSDGIPIIYSGQEQHYSGGNDPYNREAIWLSGYSTTSELYKFIATTNKIRQLAISKDSSYLTSRNNPFYTDSNTIAMRKGSGGSQVITVLSNSGSNGGSYTLNLGNSGYSSGANLVEVYTCSSVTVGSDGKIPVPMASGLPRVLVPASWMSGSGLCGSSSTTTLVTATTTPTGSSSSTTLATAVTTPTGSCKTATTVPVVLEESVRTSYGENIFISGSIPQLGSWNPDKAVALSSSQYTSSNPLWAVTLDLPVGTSFEYKFLKKEQNGGVAWENDPNRSYTVPEACAGTSQKVDSSWR</sequence>
<evidence type="ECO:0000256" key="7">
    <source>
        <dbReference type="ARBA" id="ARBA00022801"/>
    </source>
</evidence>
<keyword evidence="7" id="KW-0378">Hydrolase</keyword>
<evidence type="ECO:0000256" key="12">
    <source>
        <dbReference type="ARBA" id="ARBA00023295"/>
    </source>
</evidence>
<dbReference type="Gene3D" id="2.60.40.10">
    <property type="entry name" value="Immunoglobulins"/>
    <property type="match status" value="1"/>
</dbReference>
<dbReference type="Proteomes" id="UP000006701">
    <property type="component" value="Unassembled WGS sequence"/>
</dbReference>
<dbReference type="OMA" id="VTNHMAW"/>
<evidence type="ECO:0000313" key="17">
    <source>
        <dbReference type="EMBL" id="EAW10819.1"/>
    </source>
</evidence>
<dbReference type="CDD" id="cd11319">
    <property type="entry name" value="AmyAc_euk_AmyA"/>
    <property type="match status" value="1"/>
</dbReference>
<dbReference type="Pfam" id="PF00686">
    <property type="entry name" value="CBM_20"/>
    <property type="match status" value="1"/>
</dbReference>
<evidence type="ECO:0000256" key="15">
    <source>
        <dbReference type="SAM" id="SignalP"/>
    </source>
</evidence>
<dbReference type="eggNOG" id="KOG0471">
    <property type="taxonomic scope" value="Eukaryota"/>
</dbReference>
<feature type="region of interest" description="Disordered" evidence="14">
    <location>
        <begin position="606"/>
        <end position="636"/>
    </location>
</feature>
<dbReference type="HOGENOM" id="CLU_006462_7_2_1"/>
<evidence type="ECO:0000256" key="8">
    <source>
        <dbReference type="ARBA" id="ARBA00022837"/>
    </source>
</evidence>
<dbReference type="InterPro" id="IPR017853">
    <property type="entry name" value="GH"/>
</dbReference>
<dbReference type="SMART" id="SM01065">
    <property type="entry name" value="CBM_2"/>
    <property type="match status" value="1"/>
</dbReference>
<keyword evidence="10" id="KW-0325">Glycoprotein</keyword>
<keyword evidence="13" id="KW-0624">Polysaccharide degradation</keyword>
<feature type="domain" description="CBM20" evidence="16">
    <location>
        <begin position="529"/>
        <end position="636"/>
    </location>
</feature>
<comment type="similarity">
    <text evidence="3">Belongs to the glycosyl hydrolase 13 family.</text>
</comment>
<keyword evidence="8" id="KW-0106">Calcium</keyword>
<dbReference type="InterPro" id="IPR013784">
    <property type="entry name" value="Carb-bd-like_fold"/>
</dbReference>
<dbReference type="SUPFAM" id="SSF49452">
    <property type="entry name" value="Starch-binding domain-like"/>
    <property type="match status" value="1"/>
</dbReference>
<proteinExistence type="inferred from homology"/>
<evidence type="ECO:0000256" key="2">
    <source>
        <dbReference type="ARBA" id="ARBA00001913"/>
    </source>
</evidence>
<dbReference type="InterPro" id="IPR013780">
    <property type="entry name" value="Glyco_hydro_b"/>
</dbReference>
<organism evidence="17 18">
    <name type="scientific">Aspergillus clavatus (strain ATCC 1007 / CBS 513.65 / DSM 816 / NCTC 3887 / NRRL 1 / QM 1276 / 107)</name>
    <dbReference type="NCBI Taxonomy" id="344612"/>
    <lineage>
        <taxon>Eukaryota</taxon>
        <taxon>Fungi</taxon>
        <taxon>Dikarya</taxon>
        <taxon>Ascomycota</taxon>
        <taxon>Pezizomycotina</taxon>
        <taxon>Eurotiomycetes</taxon>
        <taxon>Eurotiomycetidae</taxon>
        <taxon>Eurotiales</taxon>
        <taxon>Aspergillaceae</taxon>
        <taxon>Aspergillus</taxon>
        <taxon>Aspergillus subgen. Fumigati</taxon>
    </lineage>
</organism>
<dbReference type="InterPro" id="IPR013783">
    <property type="entry name" value="Ig-like_fold"/>
</dbReference>
<gene>
    <name evidence="17" type="ORF">ACLA_052920</name>
</gene>
<dbReference type="FunFam" id="3.20.20.80:FF:000120">
    <property type="entry name" value="Alpha-amylase A"/>
    <property type="match status" value="1"/>
</dbReference>
<feature type="signal peptide" evidence="15">
    <location>
        <begin position="1"/>
        <end position="19"/>
    </location>
</feature>
<accession>A1CIW4</accession>
<dbReference type="SUPFAM" id="SSF51445">
    <property type="entry name" value="(Trans)glycosidases"/>
    <property type="match status" value="1"/>
</dbReference>
<evidence type="ECO:0000313" key="18">
    <source>
        <dbReference type="Proteomes" id="UP000006701"/>
    </source>
</evidence>
<dbReference type="CDD" id="cd05811">
    <property type="entry name" value="CBM20_glucoamylase"/>
    <property type="match status" value="1"/>
</dbReference>